<dbReference type="RefSeq" id="WP_281812787.1">
    <property type="nucleotide sequence ID" value="NZ_BRLB01000001.1"/>
</dbReference>
<reference evidence="3" key="1">
    <citation type="submission" date="2022-06" db="EMBL/GenBank/DDBJ databases">
        <title>Vallitalea longa sp. nov., an anaerobic bacterium isolated from marine sediment.</title>
        <authorList>
            <person name="Hirano S."/>
            <person name="Terahara T."/>
            <person name="Mori K."/>
            <person name="Hamada M."/>
            <person name="Matsumoto R."/>
            <person name="Kobayashi T."/>
        </authorList>
    </citation>
    <scope>NUCLEOTIDE SEQUENCE</scope>
    <source>
        <strain evidence="3">SH18-1</strain>
    </source>
</reference>
<dbReference type="SUPFAM" id="SSF140566">
    <property type="entry name" value="FlgN-like"/>
    <property type="match status" value="1"/>
</dbReference>
<evidence type="ECO:0000313" key="4">
    <source>
        <dbReference type="Proteomes" id="UP001144256"/>
    </source>
</evidence>
<dbReference type="AlphaFoldDB" id="A0A9W5Y8J6"/>
<dbReference type="InterPro" id="IPR007809">
    <property type="entry name" value="FlgN-like"/>
</dbReference>
<name>A0A9W5Y8J6_9FIRM</name>
<gene>
    <name evidence="3" type="ORF">SH1V18_09640</name>
</gene>
<dbReference type="Proteomes" id="UP001144256">
    <property type="component" value="Unassembled WGS sequence"/>
</dbReference>
<evidence type="ECO:0000313" key="3">
    <source>
        <dbReference type="EMBL" id="GKX28484.1"/>
    </source>
</evidence>
<keyword evidence="2" id="KW-0175">Coiled coil</keyword>
<keyword evidence="1" id="KW-1005">Bacterial flagellum biogenesis</keyword>
<keyword evidence="4" id="KW-1185">Reference proteome</keyword>
<evidence type="ECO:0000256" key="2">
    <source>
        <dbReference type="SAM" id="Coils"/>
    </source>
</evidence>
<feature type="coiled-coil region" evidence="2">
    <location>
        <begin position="92"/>
        <end position="126"/>
    </location>
</feature>
<dbReference type="Pfam" id="PF05130">
    <property type="entry name" value="FlgN"/>
    <property type="match status" value="1"/>
</dbReference>
<proteinExistence type="predicted"/>
<dbReference type="InterPro" id="IPR036679">
    <property type="entry name" value="FlgN-like_sf"/>
</dbReference>
<comment type="caution">
    <text evidence="3">The sequence shown here is derived from an EMBL/GenBank/DDBJ whole genome shotgun (WGS) entry which is preliminary data.</text>
</comment>
<dbReference type="EMBL" id="BRLB01000001">
    <property type="protein sequence ID" value="GKX28484.1"/>
    <property type="molecule type" value="Genomic_DNA"/>
</dbReference>
<dbReference type="GO" id="GO:0044780">
    <property type="term" value="P:bacterial-type flagellum assembly"/>
    <property type="evidence" value="ECO:0007669"/>
    <property type="project" value="InterPro"/>
</dbReference>
<protein>
    <recommendedName>
        <fullName evidence="5">FlgN protein</fullName>
    </recommendedName>
</protein>
<organism evidence="3 4">
    <name type="scientific">Vallitalea longa</name>
    <dbReference type="NCBI Taxonomy" id="2936439"/>
    <lineage>
        <taxon>Bacteria</taxon>
        <taxon>Bacillati</taxon>
        <taxon>Bacillota</taxon>
        <taxon>Clostridia</taxon>
        <taxon>Lachnospirales</taxon>
        <taxon>Vallitaleaceae</taxon>
        <taxon>Vallitalea</taxon>
    </lineage>
</organism>
<evidence type="ECO:0000256" key="1">
    <source>
        <dbReference type="ARBA" id="ARBA00022795"/>
    </source>
</evidence>
<dbReference type="Gene3D" id="1.20.58.300">
    <property type="entry name" value="FlgN-like"/>
    <property type="match status" value="1"/>
</dbReference>
<evidence type="ECO:0008006" key="5">
    <source>
        <dbReference type="Google" id="ProtNLM"/>
    </source>
</evidence>
<sequence length="169" mass="19451">MASLIEDLITTLEKEKNCYEDLLSIGEEKTETIIQGDITTLNELTNREQEIAGSVIKTDRKREEIIDDIAIVTNKNAEELTISNLADLLVKQEQEHIKLNNLKDEIKEIVEKLQRINDRNKILLKESLDYIDFTMNAIQSNSSITNSNYESQGYICNDHDGKRFFDAKQ</sequence>
<accession>A0A9W5Y8J6</accession>